<feature type="domain" description="ChsH2 rubredoxin-like zinc ribbon" evidence="2">
    <location>
        <begin position="20"/>
        <end position="53"/>
    </location>
</feature>
<organism evidence="3 4">
    <name type="scientific">Pigmentiphaga soli</name>
    <dbReference type="NCBI Taxonomy" id="1007095"/>
    <lineage>
        <taxon>Bacteria</taxon>
        <taxon>Pseudomonadati</taxon>
        <taxon>Pseudomonadota</taxon>
        <taxon>Betaproteobacteria</taxon>
        <taxon>Burkholderiales</taxon>
        <taxon>Alcaligenaceae</taxon>
        <taxon>Pigmentiphaga</taxon>
    </lineage>
</organism>
<dbReference type="PANTHER" id="PTHR34075:SF5">
    <property type="entry name" value="BLR3430 PROTEIN"/>
    <property type="match status" value="1"/>
</dbReference>
<dbReference type="InterPro" id="IPR052513">
    <property type="entry name" value="Thioester_dehydratase-like"/>
</dbReference>
<evidence type="ECO:0000259" key="2">
    <source>
        <dbReference type="Pfam" id="PF12172"/>
    </source>
</evidence>
<feature type="domain" description="ChsH2 C-terminal OB-fold" evidence="1">
    <location>
        <begin position="55"/>
        <end position="115"/>
    </location>
</feature>
<evidence type="ECO:0000259" key="1">
    <source>
        <dbReference type="Pfam" id="PF01796"/>
    </source>
</evidence>
<dbReference type="RefSeq" id="WP_345251396.1">
    <property type="nucleotide sequence ID" value="NZ_BAABFO010000021.1"/>
</dbReference>
<comment type="caution">
    <text evidence="3">The sequence shown here is derived from an EMBL/GenBank/DDBJ whole genome shotgun (WGS) entry which is preliminary data.</text>
</comment>
<dbReference type="Proteomes" id="UP001501671">
    <property type="component" value="Unassembled WGS sequence"/>
</dbReference>
<accession>A0ABP8HH35</accession>
<keyword evidence="4" id="KW-1185">Reference proteome</keyword>
<gene>
    <name evidence="3" type="ORF">GCM10023144_37350</name>
</gene>
<sequence>MSTPAPRETAAGPELRYRRRLAEGVFEIQRCGDCGRHVFYPRVGCSHCGSAALAWVRPSGRGTVYSTTVVRARPEEGGPYNVAIVELAEGPRLMSRVEGIAPAEVRIGLPVRAAVRGSGGDALLVFLPDTSAAGIAAPDGSSTEAAHD</sequence>
<proteinExistence type="predicted"/>
<dbReference type="Pfam" id="PF12172">
    <property type="entry name" value="zf-ChsH2"/>
    <property type="match status" value="1"/>
</dbReference>
<reference evidence="4" key="1">
    <citation type="journal article" date="2019" name="Int. J. Syst. Evol. Microbiol.">
        <title>The Global Catalogue of Microorganisms (GCM) 10K type strain sequencing project: providing services to taxonomists for standard genome sequencing and annotation.</title>
        <authorList>
            <consortium name="The Broad Institute Genomics Platform"/>
            <consortium name="The Broad Institute Genome Sequencing Center for Infectious Disease"/>
            <person name="Wu L."/>
            <person name="Ma J."/>
        </authorList>
    </citation>
    <scope>NUCLEOTIDE SEQUENCE [LARGE SCALE GENOMIC DNA]</scope>
    <source>
        <strain evidence="4">JCM 17666</strain>
    </source>
</reference>
<dbReference type="SUPFAM" id="SSF50249">
    <property type="entry name" value="Nucleic acid-binding proteins"/>
    <property type="match status" value="1"/>
</dbReference>
<dbReference type="InterPro" id="IPR022002">
    <property type="entry name" value="ChsH2_Znr"/>
</dbReference>
<dbReference type="InterPro" id="IPR012340">
    <property type="entry name" value="NA-bd_OB-fold"/>
</dbReference>
<dbReference type="Gene3D" id="6.10.30.10">
    <property type="match status" value="1"/>
</dbReference>
<dbReference type="EMBL" id="BAABFO010000021">
    <property type="protein sequence ID" value="GAA4339281.1"/>
    <property type="molecule type" value="Genomic_DNA"/>
</dbReference>
<protein>
    <submittedName>
        <fullName evidence="3">OB-fold domain-containing protein</fullName>
    </submittedName>
</protein>
<name>A0ABP8HH35_9BURK</name>
<dbReference type="PANTHER" id="PTHR34075">
    <property type="entry name" value="BLR3430 PROTEIN"/>
    <property type="match status" value="1"/>
</dbReference>
<dbReference type="InterPro" id="IPR002878">
    <property type="entry name" value="ChsH2_C"/>
</dbReference>
<evidence type="ECO:0000313" key="3">
    <source>
        <dbReference type="EMBL" id="GAA4339281.1"/>
    </source>
</evidence>
<dbReference type="Pfam" id="PF01796">
    <property type="entry name" value="OB_ChsH2_C"/>
    <property type="match status" value="1"/>
</dbReference>
<evidence type="ECO:0000313" key="4">
    <source>
        <dbReference type="Proteomes" id="UP001501671"/>
    </source>
</evidence>